<dbReference type="EMBL" id="CAUYUJ010009469">
    <property type="protein sequence ID" value="CAK0826885.1"/>
    <property type="molecule type" value="Genomic_DNA"/>
</dbReference>
<feature type="repeat" description="Solcar" evidence="9">
    <location>
        <begin position="682"/>
        <end position="776"/>
    </location>
</feature>
<dbReference type="InterPro" id="IPR023395">
    <property type="entry name" value="MCP_dom_sf"/>
</dbReference>
<dbReference type="Proteomes" id="UP001189429">
    <property type="component" value="Unassembled WGS sequence"/>
</dbReference>
<comment type="subcellular location">
    <subcellularLocation>
        <location evidence="1">Mitochondrion membrane</location>
        <topology evidence="1">Multi-pass membrane protein</topology>
    </subcellularLocation>
</comment>
<evidence type="ECO:0000256" key="11">
    <source>
        <dbReference type="SAM" id="MobiDB-lite"/>
    </source>
</evidence>
<comment type="caution">
    <text evidence="12">The sequence shown here is derived from an EMBL/GenBank/DDBJ whole genome shotgun (WGS) entry which is preliminary data.</text>
</comment>
<feature type="repeat" description="Solcar" evidence="9">
    <location>
        <begin position="182"/>
        <end position="265"/>
    </location>
</feature>
<dbReference type="SUPFAM" id="SSF103506">
    <property type="entry name" value="Mitochondrial carrier"/>
    <property type="match status" value="2"/>
</dbReference>
<keyword evidence="4 9" id="KW-0812">Transmembrane</keyword>
<evidence type="ECO:0000256" key="7">
    <source>
        <dbReference type="ARBA" id="ARBA00023128"/>
    </source>
</evidence>
<dbReference type="InterPro" id="IPR018108">
    <property type="entry name" value="MCP_transmembrane"/>
</dbReference>
<evidence type="ECO:0000256" key="2">
    <source>
        <dbReference type="ARBA" id="ARBA00006375"/>
    </source>
</evidence>
<organism evidence="12 13">
    <name type="scientific">Prorocentrum cordatum</name>
    <dbReference type="NCBI Taxonomy" id="2364126"/>
    <lineage>
        <taxon>Eukaryota</taxon>
        <taxon>Sar</taxon>
        <taxon>Alveolata</taxon>
        <taxon>Dinophyceae</taxon>
        <taxon>Prorocentrales</taxon>
        <taxon>Prorocentraceae</taxon>
        <taxon>Prorocentrum</taxon>
    </lineage>
</organism>
<evidence type="ECO:0000256" key="8">
    <source>
        <dbReference type="ARBA" id="ARBA00023136"/>
    </source>
</evidence>
<evidence type="ECO:0000256" key="10">
    <source>
        <dbReference type="SAM" id="Coils"/>
    </source>
</evidence>
<comment type="similarity">
    <text evidence="2">Belongs to the mitochondrial carrier (TC 2.A.29) family.</text>
</comment>
<dbReference type="InterPro" id="IPR002067">
    <property type="entry name" value="MCP"/>
</dbReference>
<dbReference type="PANTHER" id="PTHR45758:SF4">
    <property type="entry name" value="MITOFERRIN-1"/>
    <property type="match status" value="1"/>
</dbReference>
<feature type="non-terminal residue" evidence="12">
    <location>
        <position position="1"/>
    </location>
</feature>
<feature type="compositionally biased region" description="Low complexity" evidence="11">
    <location>
        <begin position="8"/>
        <end position="21"/>
    </location>
</feature>
<gene>
    <name evidence="12" type="ORF">PCOR1329_LOCUS26560</name>
</gene>
<accession>A0ABN9S741</accession>
<dbReference type="PRINTS" id="PR00926">
    <property type="entry name" value="MITOCARRIER"/>
</dbReference>
<sequence>IALPGGERSASPSAAAASARALQREILRSPPRSPVRRAEPAGALPHTPSFSALRPAPALRAAGRAAPEAEAGASSRVLVMLRGEMADMEAQLAEQMRALRDTATQRQDSMREAELRRLEGKVAEQAAAQSKLDRRVSEVCGMFRGLQSEVQLQAQVGSRPPAAGQPVAADDAFEWEVRDSTTPFWQHAVAGSSAGIAEHVSMYPLDTLKTRMGASQVDVTLSSTLRDVLRERGAPGLMRGSLVIGAGCVPAHVGLFSTYEFAKSALLDADSAEHQPARAAACGAAATLVHDVILTPCDVVKQRLQQGRYAGALDCVSKTLGHEGMGAFYRSLPTTLVMNVPYMGMLVAMNESLKKAGEGSLSGAPWYFFSAGVSGAFAATATMPLDVVKTRLQTQGGEQAPLAASGAPKYTGFVSTIRTILEQEGGKGFFRGLGPRVGLAMPSAAVCWGTYETVRMALTRYSGDTTDLGTGSTVDASSLEWEEWDGSNPFWQHAAAGSCAGVMEHVAMYPVDTIKTRMQACAVEPGGRAPGVAETVRVVLREQGASGLMRGCFAIGVGCIPAHVGLFCTYEFAKVRLMDPRVAEHQPVQAAACGALATIVHDMIITPTDVVKQRLQLGRYSGIADCVVSMWRHEGPLAFYRSLPTTLIAECPFHGVLVASNESLKVLLGLEKRGDVQSDSRVPVAMHFVSTGLSGMFAAVVTQPLDVVKTRLQTQSVAAGAEGEVVVRYSGMVSTARLIWREEGVAGLFRGTVPRLVFAAPSAAMCWGTYEVMKRLLGGAL</sequence>
<keyword evidence="3" id="KW-0813">Transport</keyword>
<keyword evidence="5" id="KW-0677">Repeat</keyword>
<evidence type="ECO:0000256" key="1">
    <source>
        <dbReference type="ARBA" id="ARBA00004225"/>
    </source>
</evidence>
<keyword evidence="10" id="KW-0175">Coiled coil</keyword>
<reference evidence="12" key="1">
    <citation type="submission" date="2023-10" db="EMBL/GenBank/DDBJ databases">
        <authorList>
            <person name="Chen Y."/>
            <person name="Shah S."/>
            <person name="Dougan E. K."/>
            <person name="Thang M."/>
            <person name="Chan C."/>
        </authorList>
    </citation>
    <scope>NUCLEOTIDE SEQUENCE [LARGE SCALE GENOMIC DNA]</scope>
</reference>
<dbReference type="Gene3D" id="1.50.40.10">
    <property type="entry name" value="Mitochondrial carrier domain"/>
    <property type="match status" value="3"/>
</dbReference>
<feature type="repeat" description="Solcar" evidence="9">
    <location>
        <begin position="362"/>
        <end position="457"/>
    </location>
</feature>
<protein>
    <recommendedName>
        <fullName evidence="14">Mitochondrial carrier protein</fullName>
    </recommendedName>
</protein>
<keyword evidence="8 9" id="KW-0472">Membrane</keyword>
<evidence type="ECO:0000313" key="12">
    <source>
        <dbReference type="EMBL" id="CAK0826885.1"/>
    </source>
</evidence>
<evidence type="ECO:0000313" key="13">
    <source>
        <dbReference type="Proteomes" id="UP001189429"/>
    </source>
</evidence>
<dbReference type="Pfam" id="PF00153">
    <property type="entry name" value="Mito_carr"/>
    <property type="match status" value="6"/>
</dbReference>
<feature type="repeat" description="Solcar" evidence="9">
    <location>
        <begin position="585"/>
        <end position="667"/>
    </location>
</feature>
<keyword evidence="6" id="KW-1133">Transmembrane helix</keyword>
<proteinExistence type="inferred from homology"/>
<dbReference type="PANTHER" id="PTHR45758">
    <property type="entry name" value="MITOFERRIN-1-RELATED"/>
    <property type="match status" value="1"/>
</dbReference>
<evidence type="ECO:0000256" key="9">
    <source>
        <dbReference type="PROSITE-ProRule" id="PRU00282"/>
    </source>
</evidence>
<feature type="coiled-coil region" evidence="10">
    <location>
        <begin position="78"/>
        <end position="105"/>
    </location>
</feature>
<evidence type="ECO:0000256" key="4">
    <source>
        <dbReference type="ARBA" id="ARBA00022692"/>
    </source>
</evidence>
<evidence type="ECO:0008006" key="14">
    <source>
        <dbReference type="Google" id="ProtNLM"/>
    </source>
</evidence>
<feature type="repeat" description="Solcar" evidence="9">
    <location>
        <begin position="488"/>
        <end position="576"/>
    </location>
</feature>
<evidence type="ECO:0000256" key="6">
    <source>
        <dbReference type="ARBA" id="ARBA00022989"/>
    </source>
</evidence>
<name>A0ABN9S741_9DINO</name>
<evidence type="ECO:0000256" key="3">
    <source>
        <dbReference type="ARBA" id="ARBA00022448"/>
    </source>
</evidence>
<evidence type="ECO:0000256" key="5">
    <source>
        <dbReference type="ARBA" id="ARBA00022737"/>
    </source>
</evidence>
<dbReference type="PROSITE" id="PS50920">
    <property type="entry name" value="SOLCAR"/>
    <property type="match status" value="6"/>
</dbReference>
<keyword evidence="13" id="KW-1185">Reference proteome</keyword>
<keyword evidence="7" id="KW-0496">Mitochondrion</keyword>
<feature type="repeat" description="Solcar" evidence="9">
    <location>
        <begin position="274"/>
        <end position="356"/>
    </location>
</feature>
<feature type="region of interest" description="Disordered" evidence="11">
    <location>
        <begin position="1"/>
        <end position="52"/>
    </location>
</feature>